<organism evidence="1 2">
    <name type="scientific">Sediminibacterium ginsengisoli</name>
    <dbReference type="NCBI Taxonomy" id="413434"/>
    <lineage>
        <taxon>Bacteria</taxon>
        <taxon>Pseudomonadati</taxon>
        <taxon>Bacteroidota</taxon>
        <taxon>Chitinophagia</taxon>
        <taxon>Chitinophagales</taxon>
        <taxon>Chitinophagaceae</taxon>
        <taxon>Sediminibacterium</taxon>
    </lineage>
</organism>
<evidence type="ECO:0000313" key="1">
    <source>
        <dbReference type="EMBL" id="SJZ91077.1"/>
    </source>
</evidence>
<dbReference type="AlphaFoldDB" id="A0A1T4PIC9"/>
<accession>A0A1T4PIC9</accession>
<keyword evidence="2" id="KW-1185">Reference proteome</keyword>
<reference evidence="1 2" key="1">
    <citation type="submission" date="2017-02" db="EMBL/GenBank/DDBJ databases">
        <authorList>
            <person name="Peterson S.W."/>
        </authorList>
    </citation>
    <scope>NUCLEOTIDE SEQUENCE [LARGE SCALE GENOMIC DNA]</scope>
    <source>
        <strain evidence="1 2">DSM 22335</strain>
    </source>
</reference>
<name>A0A1T4PIC9_9BACT</name>
<protein>
    <submittedName>
        <fullName evidence="1">Uncharacterized protein</fullName>
    </submittedName>
</protein>
<sequence length="78" mass="8424">MKLISFVCFLSVCLGCTNMNGGEIKGACASLKTVCSKYVSMPVEKNILKTAVAASGEATGTTPFQVSILEWNEDMRIW</sequence>
<evidence type="ECO:0000313" key="2">
    <source>
        <dbReference type="Proteomes" id="UP000190888"/>
    </source>
</evidence>
<dbReference type="STRING" id="413434.SAMN04488132_10623"/>
<dbReference type="Proteomes" id="UP000190888">
    <property type="component" value="Unassembled WGS sequence"/>
</dbReference>
<proteinExistence type="predicted"/>
<gene>
    <name evidence="1" type="ORF">SAMN04488132_10623</name>
</gene>
<dbReference type="RefSeq" id="WP_139367118.1">
    <property type="nucleotide sequence ID" value="NZ_FUWH01000006.1"/>
</dbReference>
<dbReference type="EMBL" id="FUWH01000006">
    <property type="protein sequence ID" value="SJZ91077.1"/>
    <property type="molecule type" value="Genomic_DNA"/>
</dbReference>